<organism evidence="2 3">
    <name type="scientific">Erwinia piriflorinigrans CFBP 5888</name>
    <dbReference type="NCBI Taxonomy" id="1161919"/>
    <lineage>
        <taxon>Bacteria</taxon>
        <taxon>Pseudomonadati</taxon>
        <taxon>Pseudomonadota</taxon>
        <taxon>Gammaproteobacteria</taxon>
        <taxon>Enterobacterales</taxon>
        <taxon>Erwiniaceae</taxon>
        <taxon>Erwinia</taxon>
    </lineage>
</organism>
<comment type="caution">
    <text evidence="2">The sequence shown here is derived from an EMBL/GenBank/DDBJ whole genome shotgun (WGS) entry which is preliminary data.</text>
</comment>
<feature type="region of interest" description="Disordered" evidence="1">
    <location>
        <begin position="1162"/>
        <end position="1187"/>
    </location>
</feature>
<evidence type="ECO:0000313" key="2">
    <source>
        <dbReference type="EMBL" id="CCG86505.1"/>
    </source>
</evidence>
<evidence type="ECO:0000313" key="3">
    <source>
        <dbReference type="Proteomes" id="UP000018217"/>
    </source>
</evidence>
<dbReference type="SUPFAM" id="SSF52540">
    <property type="entry name" value="P-loop containing nucleoside triphosphate hydrolases"/>
    <property type="match status" value="1"/>
</dbReference>
<dbReference type="Proteomes" id="UP000018217">
    <property type="component" value="Unassembled WGS sequence"/>
</dbReference>
<dbReference type="InterPro" id="IPR027417">
    <property type="entry name" value="P-loop_NTPase"/>
</dbReference>
<sequence>MDGGLGAVSLDKLSGLLIRNGLIPDDIASLPDSSLSGEVVLNRTEFRDNFESFVLEHKGRAVLLEGSPGSGKTTFCRHYQPRSEQLAVAGVYEFTPEDGAGTTFKILPEVFADWLHNQVSILLSGRPARREETEKINLTQKVSDLLHTFSDYWKHKGKYGVIFIDAVNEASECGDEAVSRFTALLPVTLPENVKLVFTAPSLSSAGKAFRHWLTPQDCISLTLLSHREVLQLTARELKTSAPSLSLLTRVSDIAQGHPLYLRYILGYLKANPDQVNLEIFPVFSGSIETYYERLWQGLVKDESAVNLLGILSRMRWGIDISSLIPVLTPQEQTVFVPTLDRIQHLLLNDKSSALCHQSFAAFINSKTAVINSLLHGRLADFCLTSGESYGLINRAYHLLLASHDRHPEAALVCTQEWADACIVKGAQPDILIHDIRQTLKNTLIRADAVASIRLLLLFQRMTFRHHFLFLQSAYHSGLALAALGRPDEALEQLIPSGSLVVDAVDAIVSAQTLARMGNSEHALKLLEKVKSAVDQEFERNPVNLSDFIGLSLAWVRAELMAGVVDGHGRTREVVEYLYGCGQVVRDNFEQSAHSKSAYTRAFYPLQAEMEAVNIAFNDRSVSLRTVKEKFGSLPENILDLMLSSVMRAHDIILQHQLPMPQHALQPVWYNLDRLLHTDIPYSNEIRFNSLSSLIFFNAPSALIIRMAGVFSFEVVPEITLLNEENEIAADSIDVSEQGQLWLVSAYLNETQPCPDIKHPSQGCSEWLKTLTEAIFWYSGQARRAVIDGNDEKKELLLVKVQNDILPALSYSLEERMAWPNSWAMPEQIIPMIYEELVNMFGACWPDKISVITDFILAHTPQQCGLYSEGYRRLLNRVIQTLLNEHRFLGQSDTTFQLLETLHAFVSAFTENRQELVPELLNIIPAYISLDAPQLAQDTYTELLGVSMGPDWYKEDQFALMTTMLRVIPQHTDTNTTLSQVAGFLEHASGEMTFRRYVRQEKSQFIGELIRRGNYAHGFNYYRQQSCGSHEEMLTQLSHPAADSPHPLKGMRFPGGALDEEHAVECIVSELRNRVDWRLRWGLLEIFSFGSIGNLAVPFAELINEFSADTEDLNEIPKRLHNILHGDVPFSEHRNFIKNFTEHLADNHKPLFAEFISLLSEDTSDNDVKPPPSGDANQKGTDTSDDVAMQPGLFGKRSAINRAEACMENARKAAARRNTVRASELAVESLHIIQDGDWSVWRKNNHLAELTRTYILDNSADAGSVIRAYASLVEKERYAPAWVIASHLIEIAASKFSDQEAQAINQIVLEHNRHMLGNTEADAAHFSFLNEPDTSDAGEETLYFLFWLLEHPLKFRRERALEVLKWLASDDDKILGQCVTEALVSDIASRAEALMALTDWVSARSPQRIWDFIVKERSLFEWLEGTTALSQVHLLERVTSRAGFVLRNEIAAFERPRKLLLTSEASGQRNIPENLPTWVQSLSQTLAVMEKQGIDIPALLTLLEKRVLQQSGLADITVAFELEKLLARGFTVNRTPSHHRWETMVRFALNQIIHEAAAQDELQNIEPLLRAWNPASEECVEPWEVCNRAKQIICAVMEGRHQQASGIEDGFFLHYLDEVEVSREGQTHLVEISAVLTTAHNGHESLRPGAESEFNATQTPDIERTLSVHLTCQRVKMQPLLFGGATPAAVSKKFMQMTGTLPSDFIRRQWRSGRSLSKNRWGEPISRGSLLLMKRTTTLPPGLGLAWYVTVDGKLMNIFSYAPRRR</sequence>
<keyword evidence="3" id="KW-1185">Reference proteome</keyword>
<proteinExistence type="predicted"/>
<gene>
    <name evidence="2" type="ORF">EPIR_1140</name>
</gene>
<reference evidence="2 3" key="1">
    <citation type="journal article" date="2013" name="Syst. Appl. Microbiol.">
        <title>Phylogenetic position and virulence apparatus of the pear flower necrosis pathogen Erwinia piriflorinigrans CFBP 5888T as assessed by comparative genomics.</title>
        <authorList>
            <person name="Smits T.H."/>
            <person name="Rezzonico F."/>
            <person name="Lopez M.M."/>
            <person name="Blom J."/>
            <person name="Goesmann A."/>
            <person name="Frey J.E."/>
            <person name="Duffy B."/>
        </authorList>
    </citation>
    <scope>NUCLEOTIDE SEQUENCE [LARGE SCALE GENOMIC DNA]</scope>
    <source>
        <strain evidence="3">CFBP5888</strain>
    </source>
</reference>
<protein>
    <submittedName>
        <fullName evidence="2">Uncharacterized protein</fullName>
    </submittedName>
</protein>
<evidence type="ECO:0000256" key="1">
    <source>
        <dbReference type="SAM" id="MobiDB-lite"/>
    </source>
</evidence>
<name>V5Z682_9GAMM</name>
<dbReference type="Gene3D" id="3.40.50.300">
    <property type="entry name" value="P-loop containing nucleotide triphosphate hydrolases"/>
    <property type="match status" value="1"/>
</dbReference>
<dbReference type="NCBIfam" id="NF041810">
    <property type="entry name" value="Avs1b"/>
    <property type="match status" value="1"/>
</dbReference>
<dbReference type="EMBL" id="CAHS01000013">
    <property type="protein sequence ID" value="CCG86505.1"/>
    <property type="molecule type" value="Genomic_DNA"/>
</dbReference>
<accession>V5Z682</accession>
<dbReference type="STRING" id="1161919.EPIR_1140"/>